<evidence type="ECO:0000259" key="12">
    <source>
        <dbReference type="PROSITE" id="PS51745"/>
    </source>
</evidence>
<dbReference type="InterPro" id="IPR010525">
    <property type="entry name" value="ARF_dom"/>
</dbReference>
<dbReference type="InterPro" id="IPR044835">
    <property type="entry name" value="ARF_plant"/>
</dbReference>
<dbReference type="GO" id="GO:0005634">
    <property type="term" value="C:nucleus"/>
    <property type="evidence" value="ECO:0007669"/>
    <property type="project" value="UniProtKB-SubCell"/>
</dbReference>
<dbReference type="Gene3D" id="2.40.330.10">
    <property type="entry name" value="DNA-binding pseudobarrel domain"/>
    <property type="match status" value="1"/>
</dbReference>
<dbReference type="InterPro" id="IPR003340">
    <property type="entry name" value="B3_DNA-bd"/>
</dbReference>
<protein>
    <recommendedName>
        <fullName evidence="9">Auxin response factor</fullName>
    </recommendedName>
</protein>
<dbReference type="FunFam" id="2.40.330.10:FF:000001">
    <property type="entry name" value="Auxin response factor"/>
    <property type="match status" value="1"/>
</dbReference>
<keyword evidence="8 9" id="KW-0927">Auxin signaling pathway</keyword>
<sequence length="608" mass="68596">MEYCGTAGNSGSSSAEKDEDDFLRAELWRQCAGPLVTVPLVGERVFYFPQGCMEQIEAFKSPDFHRSIPFYGLPSKILCRAVNVQLQAEKETDEVFAQVTLLPEQEPEGETIEKEKTKSLPINQHLFSFCKILTASDTSTHGGFSVPKRHADECLPPLDMSKQPATQELVAKDIHGRKWTFRHIYRGHPKRHLLTTGWSAFVNAKKLSTGDAFIFIRGEGEKLGVGVRRARKLPSWASTSVITTESMQIGILASVLHAINTRTLFSVYYRPRACTSEFIIPYSRYNKSVNHNYSAGTRFQMTFEGEDGQERRHTGTIIGIEDVEPLVWPESKWKCFKVRWDEPSAILRPERVCPWDIIPLEDVVEPSDVAVTKRHRLFSSLPSKSFALHKNGSLKILKEPPSRFQWVLQGQDRTGRRPSSFLDEPTNPNNHLTSQTKPLSSISPTINDIKIPMLFGVPLVPNPPAANSPHHAMLHRPEKPSSILGSDSSSETFDDQSCVTHPIRVRSRTKVQKLGSMLGRSIDLSRFSSHDELLYELDVMFGFEGSLADCSSGWQLVYAGEDVDALEIGDHPWQEFCSMVKKIYIYPQQEIAKLKLSCKTVKYLQESK</sequence>
<feature type="domain" description="PB1" evidence="12">
    <location>
        <begin position="506"/>
        <end position="601"/>
    </location>
</feature>
<dbReference type="CDD" id="cd10017">
    <property type="entry name" value="B3_DNA"/>
    <property type="match status" value="1"/>
</dbReference>
<feature type="region of interest" description="Disordered" evidence="10">
    <location>
        <begin position="413"/>
        <end position="439"/>
    </location>
</feature>
<dbReference type="SMART" id="SM01019">
    <property type="entry name" value="B3"/>
    <property type="match status" value="1"/>
</dbReference>
<evidence type="ECO:0000256" key="6">
    <source>
        <dbReference type="ARBA" id="ARBA00023163"/>
    </source>
</evidence>
<evidence type="ECO:0000259" key="11">
    <source>
        <dbReference type="PROSITE" id="PS50863"/>
    </source>
</evidence>
<evidence type="ECO:0000256" key="10">
    <source>
        <dbReference type="SAM" id="MobiDB-lite"/>
    </source>
</evidence>
<dbReference type="PANTHER" id="PTHR31384">
    <property type="entry name" value="AUXIN RESPONSE FACTOR 4-RELATED"/>
    <property type="match status" value="1"/>
</dbReference>
<evidence type="ECO:0000256" key="2">
    <source>
        <dbReference type="ARBA" id="ARBA00004123"/>
    </source>
</evidence>
<keyword evidence="5 9" id="KW-0238">DNA-binding</keyword>
<dbReference type="InterPro" id="IPR053793">
    <property type="entry name" value="PB1-like"/>
</dbReference>
<comment type="function">
    <text evidence="1 9">Auxin response factors (ARFs) are transcriptional factors that bind specifically to the DNA sequence 5'-TGTCTC-3' found in the auxin-responsive promoter elements (AuxREs).</text>
</comment>
<dbReference type="FunFam" id="2.30.30.1040:FF:000001">
    <property type="entry name" value="Auxin response factor"/>
    <property type="match status" value="1"/>
</dbReference>
<accession>A0A835V7B6</accession>
<evidence type="ECO:0000256" key="5">
    <source>
        <dbReference type="ARBA" id="ARBA00023125"/>
    </source>
</evidence>
<keyword evidence="4 9" id="KW-0805">Transcription regulation</keyword>
<evidence type="ECO:0000313" key="14">
    <source>
        <dbReference type="Proteomes" id="UP000636800"/>
    </source>
</evidence>
<name>A0A835V7B6_VANPL</name>
<dbReference type="Pfam" id="PF06507">
    <property type="entry name" value="ARF_AD"/>
    <property type="match status" value="1"/>
</dbReference>
<dbReference type="GO" id="GO:0006355">
    <property type="term" value="P:regulation of DNA-templated transcription"/>
    <property type="evidence" value="ECO:0007669"/>
    <property type="project" value="InterPro"/>
</dbReference>
<feature type="compositionally biased region" description="Polar residues" evidence="10">
    <location>
        <begin position="426"/>
        <end position="439"/>
    </location>
</feature>
<dbReference type="InterPro" id="IPR015300">
    <property type="entry name" value="DNA-bd_pseudobarrel_sf"/>
</dbReference>
<dbReference type="Pfam" id="PF02362">
    <property type="entry name" value="B3"/>
    <property type="match status" value="1"/>
</dbReference>
<feature type="region of interest" description="Disordered" evidence="10">
    <location>
        <begin position="468"/>
        <end position="495"/>
    </location>
</feature>
<proteinExistence type="inferred from homology"/>
<evidence type="ECO:0000256" key="8">
    <source>
        <dbReference type="ARBA" id="ARBA00023294"/>
    </source>
</evidence>
<gene>
    <name evidence="13" type="ORF">HPP92_006933</name>
</gene>
<keyword evidence="7 9" id="KW-0539">Nucleus</keyword>
<dbReference type="OrthoDB" id="689350at2759"/>
<dbReference type="Proteomes" id="UP000636800">
    <property type="component" value="Chromosome 3"/>
</dbReference>
<evidence type="ECO:0000256" key="4">
    <source>
        <dbReference type="ARBA" id="ARBA00023015"/>
    </source>
</evidence>
<keyword evidence="14" id="KW-1185">Reference proteome</keyword>
<evidence type="ECO:0000256" key="3">
    <source>
        <dbReference type="ARBA" id="ARBA00007853"/>
    </source>
</evidence>
<dbReference type="PROSITE" id="PS51745">
    <property type="entry name" value="PB1"/>
    <property type="match status" value="1"/>
</dbReference>
<keyword evidence="6 9" id="KW-0804">Transcription</keyword>
<organism evidence="13 14">
    <name type="scientific">Vanilla planifolia</name>
    <name type="common">Vanilla</name>
    <dbReference type="NCBI Taxonomy" id="51239"/>
    <lineage>
        <taxon>Eukaryota</taxon>
        <taxon>Viridiplantae</taxon>
        <taxon>Streptophyta</taxon>
        <taxon>Embryophyta</taxon>
        <taxon>Tracheophyta</taxon>
        <taxon>Spermatophyta</taxon>
        <taxon>Magnoliopsida</taxon>
        <taxon>Liliopsida</taxon>
        <taxon>Asparagales</taxon>
        <taxon>Orchidaceae</taxon>
        <taxon>Vanilloideae</taxon>
        <taxon>Vanilleae</taxon>
        <taxon>Vanilla</taxon>
    </lineage>
</organism>
<evidence type="ECO:0000313" key="13">
    <source>
        <dbReference type="EMBL" id="KAG0488122.1"/>
    </source>
</evidence>
<dbReference type="EMBL" id="JADCNL010000003">
    <property type="protein sequence ID" value="KAG0488122.1"/>
    <property type="molecule type" value="Genomic_DNA"/>
</dbReference>
<evidence type="ECO:0000256" key="9">
    <source>
        <dbReference type="RuleBase" id="RU004561"/>
    </source>
</evidence>
<dbReference type="Gene3D" id="3.10.20.90">
    <property type="entry name" value="Phosphatidylinositol 3-kinase Catalytic Subunit, Chain A, domain 1"/>
    <property type="match status" value="1"/>
</dbReference>
<comment type="similarity">
    <text evidence="3 9">Belongs to the ARF family.</text>
</comment>
<dbReference type="GO" id="GO:0009734">
    <property type="term" value="P:auxin-activated signaling pathway"/>
    <property type="evidence" value="ECO:0007669"/>
    <property type="project" value="UniProtKB-KW"/>
</dbReference>
<evidence type="ECO:0000256" key="7">
    <source>
        <dbReference type="ARBA" id="ARBA00023242"/>
    </source>
</evidence>
<evidence type="ECO:0000256" key="1">
    <source>
        <dbReference type="ARBA" id="ARBA00003182"/>
    </source>
</evidence>
<dbReference type="GO" id="GO:0003677">
    <property type="term" value="F:DNA binding"/>
    <property type="evidence" value="ECO:0007669"/>
    <property type="project" value="UniProtKB-KW"/>
</dbReference>
<dbReference type="PROSITE" id="PS50863">
    <property type="entry name" value="B3"/>
    <property type="match status" value="1"/>
</dbReference>
<dbReference type="AlphaFoldDB" id="A0A835V7B6"/>
<feature type="domain" description="TF-B3" evidence="11">
    <location>
        <begin position="129"/>
        <end position="231"/>
    </location>
</feature>
<reference evidence="13 14" key="1">
    <citation type="journal article" date="2020" name="Nat. Food">
        <title>A phased Vanilla planifolia genome enables genetic improvement of flavour and production.</title>
        <authorList>
            <person name="Hasing T."/>
            <person name="Tang H."/>
            <person name="Brym M."/>
            <person name="Khazi F."/>
            <person name="Huang T."/>
            <person name="Chambers A.H."/>
        </authorList>
    </citation>
    <scope>NUCLEOTIDE SEQUENCE [LARGE SCALE GENOMIC DNA]</scope>
    <source>
        <tissue evidence="13">Leaf</tissue>
    </source>
</reference>
<dbReference type="Gene3D" id="2.30.30.1040">
    <property type="match status" value="1"/>
</dbReference>
<dbReference type="PANTHER" id="PTHR31384:SF25">
    <property type="entry name" value="AUXIN RESPONSE FACTOR"/>
    <property type="match status" value="1"/>
</dbReference>
<feature type="compositionally biased region" description="Polar residues" evidence="10">
    <location>
        <begin position="483"/>
        <end position="495"/>
    </location>
</feature>
<dbReference type="SUPFAM" id="SSF101936">
    <property type="entry name" value="DNA-binding pseudobarrel domain"/>
    <property type="match status" value="1"/>
</dbReference>
<comment type="subcellular location">
    <subcellularLocation>
        <location evidence="2 9">Nucleus</location>
    </subcellularLocation>
</comment>
<comment type="caution">
    <text evidence="13">The sequence shown here is derived from an EMBL/GenBank/DDBJ whole genome shotgun (WGS) entry which is preliminary data.</text>
</comment>
<comment type="subunit">
    <text evidence="9">Homodimers and heterodimers.</text>
</comment>